<feature type="domain" description="Retrotransposon gag" evidence="3">
    <location>
        <begin position="471"/>
        <end position="560"/>
    </location>
</feature>
<keyword evidence="2" id="KW-0732">Signal</keyword>
<feature type="compositionally biased region" description="Basic and acidic residues" evidence="1">
    <location>
        <begin position="390"/>
        <end position="406"/>
    </location>
</feature>
<accession>A0AAD8TFB3</accession>
<keyword evidence="5" id="KW-1185">Reference proteome</keyword>
<dbReference type="Proteomes" id="UP001231189">
    <property type="component" value="Unassembled WGS sequence"/>
</dbReference>
<dbReference type="InterPro" id="IPR021109">
    <property type="entry name" value="Peptidase_aspartic_dom_sf"/>
</dbReference>
<dbReference type="EMBL" id="JAUUTY010000002">
    <property type="protein sequence ID" value="KAK1681565.1"/>
    <property type="molecule type" value="Genomic_DNA"/>
</dbReference>
<name>A0AAD8TFB3_LOLMU</name>
<gene>
    <name evidence="4" type="ORF">QYE76_042413</name>
</gene>
<evidence type="ECO:0000313" key="5">
    <source>
        <dbReference type="Proteomes" id="UP001231189"/>
    </source>
</evidence>
<feature type="compositionally biased region" description="Basic and acidic residues" evidence="1">
    <location>
        <begin position="254"/>
        <end position="270"/>
    </location>
</feature>
<protein>
    <recommendedName>
        <fullName evidence="3">Retrotransposon gag domain-containing protein</fullName>
    </recommendedName>
</protein>
<evidence type="ECO:0000259" key="3">
    <source>
        <dbReference type="Pfam" id="PF03732"/>
    </source>
</evidence>
<feature type="region of interest" description="Disordered" evidence="1">
    <location>
        <begin position="236"/>
        <end position="285"/>
    </location>
</feature>
<sequence length="914" mass="102269">MKNYSLLMGAAALMKMAVEMAAVSMEKPSGGTSPSRRAGTDSCPPDLGFAMAAALEAVDSNFSSSDEEFSSPYFVDNKASGKLAKIFSNTSFESSADSFISSDSDSVDSFNFIDKSAAIGKVFTTLYDGVTNPDKNQCTKYHQIYVVEGAGTSDPQTSEAFDELGNPYVDPADLRHGLGTKYPGSSTRARVQLPQEAWDRAAKAMDGSEPMTTTATVQELQAYQYRLARVSRELEKQTASLNRRKEAASASSRRRADLSRQSRTSGDSHREARRRAMSRLQNIPEAERGNIIQNLDMSFMSIDERGNIIPKTPEAGYMATQAYILASRPPPGDPREPLFNMAMAGVGVMGTAFATTPPEENPRQNSPRHTAAVQDPPRTSGARDTAVQVRVDRARQERRERQHSPELADEDMCGLPCFTRRVRKTRVPKGFKLPENFKKFDGLQDPEDWLVDYLEMVKLVGGTRATAMQSIQVHLSGAARSWIKKLPLNSIDSWENFENIFVKNFRSTCKKPASLEELRACRQKHDESMRKYIQRWNIIKNSAEDISDERAIDAFVAGIRRADFVEDLGRTNPKTISALMEIANKWADGEDAIYNKRHRSPEEDRGRNYQNRRRFSRQFYNNDAPGHISAGFRGNPGGNSRDDYQRSNEQQGDNRESRPSNRAQKVISRQVFMAEKMPPPTVEYLNWSGQDIGFTIADHPQQVPRPGQSALILPAVIAGFDVSRVFIDGGSSLNLMYADTLRKMNISLANLKPTDTRFHGITPEKPSYPLGKINLDVQFGTRENYRIENLEFEVVDFPSQYHALLGRPAYARFMAVPHYTYLLWRLPGPKGPITIKGSFALSDKCDKDFHRLSETFGMQAEYAAPRFTDYDVLPEVGRSSKEPTFNITKDSKEVQIHPTDPKKTTSIAANMDVA</sequence>
<dbReference type="CDD" id="cd00303">
    <property type="entry name" value="retropepsin_like"/>
    <property type="match status" value="1"/>
</dbReference>
<dbReference type="PANTHER" id="PTHR33223">
    <property type="entry name" value="CCHC-TYPE DOMAIN-CONTAINING PROTEIN"/>
    <property type="match status" value="1"/>
</dbReference>
<dbReference type="PANTHER" id="PTHR33223:SF8">
    <property type="entry name" value="OS04G0172440 PROTEIN"/>
    <property type="match status" value="1"/>
</dbReference>
<comment type="caution">
    <text evidence="4">The sequence shown here is derived from an EMBL/GenBank/DDBJ whole genome shotgun (WGS) entry which is preliminary data.</text>
</comment>
<proteinExistence type="predicted"/>
<evidence type="ECO:0000256" key="1">
    <source>
        <dbReference type="SAM" id="MobiDB-lite"/>
    </source>
</evidence>
<evidence type="ECO:0000313" key="4">
    <source>
        <dbReference type="EMBL" id="KAK1681565.1"/>
    </source>
</evidence>
<organism evidence="4 5">
    <name type="scientific">Lolium multiflorum</name>
    <name type="common">Italian ryegrass</name>
    <name type="synonym">Lolium perenne subsp. multiflorum</name>
    <dbReference type="NCBI Taxonomy" id="4521"/>
    <lineage>
        <taxon>Eukaryota</taxon>
        <taxon>Viridiplantae</taxon>
        <taxon>Streptophyta</taxon>
        <taxon>Embryophyta</taxon>
        <taxon>Tracheophyta</taxon>
        <taxon>Spermatophyta</taxon>
        <taxon>Magnoliopsida</taxon>
        <taxon>Liliopsida</taxon>
        <taxon>Poales</taxon>
        <taxon>Poaceae</taxon>
        <taxon>BOP clade</taxon>
        <taxon>Pooideae</taxon>
        <taxon>Poodae</taxon>
        <taxon>Poeae</taxon>
        <taxon>Poeae Chloroplast Group 2 (Poeae type)</taxon>
        <taxon>Loliodinae</taxon>
        <taxon>Loliinae</taxon>
        <taxon>Lolium</taxon>
    </lineage>
</organism>
<feature type="compositionally biased region" description="Basic and acidic residues" evidence="1">
    <location>
        <begin position="640"/>
        <end position="659"/>
    </location>
</feature>
<reference evidence="4" key="1">
    <citation type="submission" date="2023-07" db="EMBL/GenBank/DDBJ databases">
        <title>A chromosome-level genome assembly of Lolium multiflorum.</title>
        <authorList>
            <person name="Chen Y."/>
            <person name="Copetti D."/>
            <person name="Kolliker R."/>
            <person name="Studer B."/>
        </authorList>
    </citation>
    <scope>NUCLEOTIDE SEQUENCE</scope>
    <source>
        <strain evidence="4">02402/16</strain>
        <tissue evidence="4">Leaf</tissue>
    </source>
</reference>
<feature type="region of interest" description="Disordered" evidence="1">
    <location>
        <begin position="352"/>
        <end position="407"/>
    </location>
</feature>
<dbReference type="Pfam" id="PF03732">
    <property type="entry name" value="Retrotrans_gag"/>
    <property type="match status" value="1"/>
</dbReference>
<evidence type="ECO:0000256" key="2">
    <source>
        <dbReference type="SAM" id="SignalP"/>
    </source>
</evidence>
<feature type="region of interest" description="Disordered" evidence="1">
    <location>
        <begin position="619"/>
        <end position="665"/>
    </location>
</feature>
<feature type="chain" id="PRO_5041986497" description="Retrotransposon gag domain-containing protein" evidence="2">
    <location>
        <begin position="23"/>
        <end position="914"/>
    </location>
</feature>
<dbReference type="AlphaFoldDB" id="A0AAD8TFB3"/>
<dbReference type="Gene3D" id="2.40.70.10">
    <property type="entry name" value="Acid Proteases"/>
    <property type="match status" value="1"/>
</dbReference>
<dbReference type="InterPro" id="IPR005162">
    <property type="entry name" value="Retrotrans_gag_dom"/>
</dbReference>
<feature type="signal peptide" evidence="2">
    <location>
        <begin position="1"/>
        <end position="22"/>
    </location>
</feature>